<gene>
    <name evidence="1" type="ORF">C5L14_17260</name>
</gene>
<organism evidence="1 2">
    <name type="scientific">Labrys okinawensis</name>
    <dbReference type="NCBI Taxonomy" id="346911"/>
    <lineage>
        <taxon>Bacteria</taxon>
        <taxon>Pseudomonadati</taxon>
        <taxon>Pseudomonadota</taxon>
        <taxon>Alphaproteobacteria</taxon>
        <taxon>Hyphomicrobiales</taxon>
        <taxon>Xanthobacteraceae</taxon>
        <taxon>Labrys</taxon>
    </lineage>
</organism>
<reference evidence="1 2" key="1">
    <citation type="submission" date="2018-02" db="EMBL/GenBank/DDBJ databases">
        <title>Whole genome sequencing of endophytic bacterium.</title>
        <authorList>
            <person name="Eedara R."/>
            <person name="Podile A.R."/>
        </authorList>
    </citation>
    <scope>NUCLEOTIDE SEQUENCE [LARGE SCALE GENOMIC DNA]</scope>
    <source>
        <strain evidence="1 2">RP1T</strain>
    </source>
</reference>
<evidence type="ECO:0000313" key="1">
    <source>
        <dbReference type="EMBL" id="PRH86008.1"/>
    </source>
</evidence>
<keyword evidence="2" id="KW-1185">Reference proteome</keyword>
<accession>A0A2S9Q9H6</accession>
<dbReference type="EMBL" id="PUEJ01000006">
    <property type="protein sequence ID" value="PRH86008.1"/>
    <property type="molecule type" value="Genomic_DNA"/>
</dbReference>
<sequence>MFFLCPECYSIFRSIRRKVAVDTNGIFRMKHTRETTAAKDTIEIEVTPAQASEARKRVKSRPKQGRVYESLPRSIAEPEEIKQIAHTMRELPPVTTDIETVIRALVQAHMIHGSTYVLEQVATTLEFEGRSDIATIIRQLIGRDKGLVHIGV</sequence>
<name>A0A2S9Q9H6_9HYPH</name>
<comment type="caution">
    <text evidence="1">The sequence shown here is derived from an EMBL/GenBank/DDBJ whole genome shotgun (WGS) entry which is preliminary data.</text>
</comment>
<dbReference type="Proteomes" id="UP000237682">
    <property type="component" value="Unassembled WGS sequence"/>
</dbReference>
<protein>
    <submittedName>
        <fullName evidence="1">Uncharacterized protein</fullName>
    </submittedName>
</protein>
<dbReference type="AlphaFoldDB" id="A0A2S9Q9H6"/>
<evidence type="ECO:0000313" key="2">
    <source>
        <dbReference type="Proteomes" id="UP000237682"/>
    </source>
</evidence>
<proteinExistence type="predicted"/>